<protein>
    <submittedName>
        <fullName evidence="1">Uncharacterized protein</fullName>
    </submittedName>
</protein>
<evidence type="ECO:0000313" key="2">
    <source>
        <dbReference type="Proteomes" id="UP000828390"/>
    </source>
</evidence>
<reference evidence="1" key="2">
    <citation type="submission" date="2020-11" db="EMBL/GenBank/DDBJ databases">
        <authorList>
            <person name="McCartney M.A."/>
            <person name="Auch B."/>
            <person name="Kono T."/>
            <person name="Mallez S."/>
            <person name="Becker A."/>
            <person name="Gohl D.M."/>
            <person name="Silverstein K.A.T."/>
            <person name="Koren S."/>
            <person name="Bechman K.B."/>
            <person name="Herman A."/>
            <person name="Abrahante J.E."/>
            <person name="Garbe J."/>
        </authorList>
    </citation>
    <scope>NUCLEOTIDE SEQUENCE</scope>
    <source>
        <strain evidence="1">Duluth1</strain>
        <tissue evidence="1">Whole animal</tissue>
    </source>
</reference>
<comment type="caution">
    <text evidence="1">The sequence shown here is derived from an EMBL/GenBank/DDBJ whole genome shotgun (WGS) entry which is preliminary data.</text>
</comment>
<sequence>MVMYGAVEEEVVEMDNHMKPHFCHEHRLCNVGMQTVPVENLWYDSKVNSRLPT</sequence>
<name>A0A9D4KH30_DREPO</name>
<dbReference type="Proteomes" id="UP000828390">
    <property type="component" value="Unassembled WGS sequence"/>
</dbReference>
<dbReference type="EMBL" id="JAIWYP010000004">
    <property type="protein sequence ID" value="KAH3839425.1"/>
    <property type="molecule type" value="Genomic_DNA"/>
</dbReference>
<dbReference type="AlphaFoldDB" id="A0A9D4KH30"/>
<accession>A0A9D4KH30</accession>
<reference evidence="1" key="1">
    <citation type="journal article" date="2019" name="bioRxiv">
        <title>The Genome of the Zebra Mussel, Dreissena polymorpha: A Resource for Invasive Species Research.</title>
        <authorList>
            <person name="McCartney M.A."/>
            <person name="Auch B."/>
            <person name="Kono T."/>
            <person name="Mallez S."/>
            <person name="Zhang Y."/>
            <person name="Obille A."/>
            <person name="Becker A."/>
            <person name="Abrahante J.E."/>
            <person name="Garbe J."/>
            <person name="Badalamenti J.P."/>
            <person name="Herman A."/>
            <person name="Mangelson H."/>
            <person name="Liachko I."/>
            <person name="Sullivan S."/>
            <person name="Sone E.D."/>
            <person name="Koren S."/>
            <person name="Silverstein K.A.T."/>
            <person name="Beckman K.B."/>
            <person name="Gohl D.M."/>
        </authorList>
    </citation>
    <scope>NUCLEOTIDE SEQUENCE</scope>
    <source>
        <strain evidence="1">Duluth1</strain>
        <tissue evidence="1">Whole animal</tissue>
    </source>
</reference>
<gene>
    <name evidence="1" type="ORF">DPMN_112855</name>
</gene>
<evidence type="ECO:0000313" key="1">
    <source>
        <dbReference type="EMBL" id="KAH3839425.1"/>
    </source>
</evidence>
<organism evidence="1 2">
    <name type="scientific">Dreissena polymorpha</name>
    <name type="common">Zebra mussel</name>
    <name type="synonym">Mytilus polymorpha</name>
    <dbReference type="NCBI Taxonomy" id="45954"/>
    <lineage>
        <taxon>Eukaryota</taxon>
        <taxon>Metazoa</taxon>
        <taxon>Spiralia</taxon>
        <taxon>Lophotrochozoa</taxon>
        <taxon>Mollusca</taxon>
        <taxon>Bivalvia</taxon>
        <taxon>Autobranchia</taxon>
        <taxon>Heteroconchia</taxon>
        <taxon>Euheterodonta</taxon>
        <taxon>Imparidentia</taxon>
        <taxon>Neoheterodontei</taxon>
        <taxon>Myida</taxon>
        <taxon>Dreissenoidea</taxon>
        <taxon>Dreissenidae</taxon>
        <taxon>Dreissena</taxon>
    </lineage>
</organism>
<keyword evidence="2" id="KW-1185">Reference proteome</keyword>
<proteinExistence type="predicted"/>